<keyword evidence="3" id="KW-1185">Reference proteome</keyword>
<keyword evidence="1" id="KW-0175">Coiled coil</keyword>
<name>A0A9N8Z970_9GLOM</name>
<protein>
    <submittedName>
        <fullName evidence="2">6967_t:CDS:1</fullName>
    </submittedName>
</protein>
<sequence length="183" mass="21368">MKNTTSKNNNKLKLQADDKSITVVITAIDARARTLGKNLKPNNFKNYKSDGEDTFDKFDYEEEDKLEGYFIEENPALYFTNIEEIPTNYKEKKKKLKQQQQVVELLKQEKNIFTLNIENLERTDVITHTIHTANMLPIKQAPYRLAPDENDFLIDEVPEARGIAIEKVELAQRVANERHDQWL</sequence>
<reference evidence="2" key="1">
    <citation type="submission" date="2021-06" db="EMBL/GenBank/DDBJ databases">
        <authorList>
            <person name="Kallberg Y."/>
            <person name="Tangrot J."/>
            <person name="Rosling A."/>
        </authorList>
    </citation>
    <scope>NUCLEOTIDE SEQUENCE</scope>
    <source>
        <strain evidence="2">FL966</strain>
    </source>
</reference>
<comment type="caution">
    <text evidence="2">The sequence shown here is derived from an EMBL/GenBank/DDBJ whole genome shotgun (WGS) entry which is preliminary data.</text>
</comment>
<evidence type="ECO:0000313" key="2">
    <source>
        <dbReference type="EMBL" id="CAG8482400.1"/>
    </source>
</evidence>
<proteinExistence type="predicted"/>
<dbReference type="Proteomes" id="UP000789759">
    <property type="component" value="Unassembled WGS sequence"/>
</dbReference>
<organism evidence="2 3">
    <name type="scientific">Cetraspora pellucida</name>
    <dbReference type="NCBI Taxonomy" id="1433469"/>
    <lineage>
        <taxon>Eukaryota</taxon>
        <taxon>Fungi</taxon>
        <taxon>Fungi incertae sedis</taxon>
        <taxon>Mucoromycota</taxon>
        <taxon>Glomeromycotina</taxon>
        <taxon>Glomeromycetes</taxon>
        <taxon>Diversisporales</taxon>
        <taxon>Gigasporaceae</taxon>
        <taxon>Cetraspora</taxon>
    </lineage>
</organism>
<dbReference type="AlphaFoldDB" id="A0A9N8Z970"/>
<dbReference type="EMBL" id="CAJVQA010000602">
    <property type="protein sequence ID" value="CAG8482400.1"/>
    <property type="molecule type" value="Genomic_DNA"/>
</dbReference>
<evidence type="ECO:0000313" key="3">
    <source>
        <dbReference type="Proteomes" id="UP000789759"/>
    </source>
</evidence>
<accession>A0A9N8Z970</accession>
<dbReference type="OrthoDB" id="425619at2759"/>
<feature type="coiled-coil region" evidence="1">
    <location>
        <begin position="89"/>
        <end position="123"/>
    </location>
</feature>
<evidence type="ECO:0000256" key="1">
    <source>
        <dbReference type="SAM" id="Coils"/>
    </source>
</evidence>
<gene>
    <name evidence="2" type="ORF">CPELLU_LOCUS1584</name>
</gene>